<dbReference type="PROSITE" id="PS50876">
    <property type="entry name" value="ZF_INTEGRASE"/>
    <property type="match status" value="1"/>
</dbReference>
<dbReference type="AlphaFoldDB" id="A0A7L0AEN3"/>
<reference evidence="11 12" key="1">
    <citation type="submission" date="2019-09" db="EMBL/GenBank/DDBJ databases">
        <title>Bird 10,000 Genomes (B10K) Project - Family phase.</title>
        <authorList>
            <person name="Zhang G."/>
        </authorList>
    </citation>
    <scope>NUCLEOTIDE SEQUENCE [LARGE SCALE GENOMIC DNA]</scope>
    <source>
        <strain evidence="11">B10K-DU-001-48</strain>
        <tissue evidence="11">Muscle</tissue>
    </source>
</reference>
<dbReference type="Gene3D" id="1.10.10.200">
    <property type="match status" value="1"/>
</dbReference>
<feature type="domain" description="RNase H type-1" evidence="10">
    <location>
        <begin position="11"/>
        <end position="142"/>
    </location>
</feature>
<keyword evidence="5" id="KW-0255">Endonuclease</keyword>
<dbReference type="Pfam" id="PF00075">
    <property type="entry name" value="RNase_H"/>
    <property type="match status" value="1"/>
</dbReference>
<dbReference type="SUPFAM" id="SSF46919">
    <property type="entry name" value="N-terminal Zn binding domain of HIV integrase"/>
    <property type="match status" value="1"/>
</dbReference>
<comment type="caution">
    <text evidence="11">The sequence shown here is derived from an EMBL/GenBank/DDBJ whole genome shotgun (WGS) entry which is preliminary data.</text>
</comment>
<keyword evidence="3" id="KW-0540">Nuclease</keyword>
<evidence type="ECO:0000256" key="8">
    <source>
        <dbReference type="PROSITE-ProRule" id="PRU00450"/>
    </source>
</evidence>
<evidence type="ECO:0000313" key="11">
    <source>
        <dbReference type="EMBL" id="NXJ31199.1"/>
    </source>
</evidence>
<evidence type="ECO:0000256" key="7">
    <source>
        <dbReference type="ARBA" id="ARBA00022918"/>
    </source>
</evidence>
<keyword evidence="8" id="KW-0863">Zinc-finger</keyword>
<evidence type="ECO:0000259" key="10">
    <source>
        <dbReference type="PROSITE" id="PS50879"/>
    </source>
</evidence>
<sequence length="183" mass="20357">QPKITRVASRPVQGITLYTDASSSTSTAAVVWKEEQQWRKVVETDLSLSVQMLEARAMVLAMILFVDVPCNIVTDSIFVYGLVQKMYYAGWAGTPAALMLEHALQQRKAPCFVIKVTSHTSSDKGLFLGNRKADEAAKGLWTLQEARRLHQELHLGAQALAKHCKIPKTQARQVVATCPYCQR</sequence>
<dbReference type="InterPro" id="IPR002156">
    <property type="entry name" value="RNaseH_domain"/>
</dbReference>
<feature type="domain" description="Integrase-type" evidence="9">
    <location>
        <begin position="141"/>
        <end position="182"/>
    </location>
</feature>
<keyword evidence="2" id="KW-0548">Nucleotidyltransferase</keyword>
<gene>
    <name evidence="11" type="primary">Pol_2</name>
    <name evidence="11" type="ORF">DICMEG_R15984</name>
</gene>
<evidence type="ECO:0000313" key="12">
    <source>
        <dbReference type="Proteomes" id="UP000537234"/>
    </source>
</evidence>
<dbReference type="SUPFAM" id="SSF53098">
    <property type="entry name" value="Ribonuclease H-like"/>
    <property type="match status" value="1"/>
</dbReference>
<feature type="non-terminal residue" evidence="11">
    <location>
        <position position="183"/>
    </location>
</feature>
<evidence type="ECO:0000256" key="4">
    <source>
        <dbReference type="ARBA" id="ARBA00022723"/>
    </source>
</evidence>
<keyword evidence="7" id="KW-0695">RNA-directed DNA polymerase</keyword>
<keyword evidence="8" id="KW-0862">Zinc</keyword>
<dbReference type="GO" id="GO:0004523">
    <property type="term" value="F:RNA-DNA hybrid ribonuclease activity"/>
    <property type="evidence" value="ECO:0007669"/>
    <property type="project" value="InterPro"/>
</dbReference>
<dbReference type="Proteomes" id="UP000537234">
    <property type="component" value="Unassembled WGS sequence"/>
</dbReference>
<dbReference type="GO" id="GO:0003964">
    <property type="term" value="F:RNA-directed DNA polymerase activity"/>
    <property type="evidence" value="ECO:0007669"/>
    <property type="project" value="UniProtKB-KW"/>
</dbReference>
<dbReference type="PANTHER" id="PTHR41694:SF3">
    <property type="entry name" value="RNA-DIRECTED DNA POLYMERASE-RELATED"/>
    <property type="match status" value="1"/>
</dbReference>
<name>A0A7L0AEN3_9CORV</name>
<dbReference type="Gene3D" id="3.30.420.10">
    <property type="entry name" value="Ribonuclease H-like superfamily/Ribonuclease H"/>
    <property type="match status" value="1"/>
</dbReference>
<dbReference type="PANTHER" id="PTHR41694">
    <property type="entry name" value="ENDOGENOUS RETROVIRUS GROUP K MEMBER POL PROTEIN"/>
    <property type="match status" value="1"/>
</dbReference>
<proteinExistence type="predicted"/>
<feature type="non-terminal residue" evidence="11">
    <location>
        <position position="1"/>
    </location>
</feature>
<evidence type="ECO:0000256" key="1">
    <source>
        <dbReference type="ARBA" id="ARBA00022679"/>
    </source>
</evidence>
<keyword evidence="12" id="KW-1185">Reference proteome</keyword>
<evidence type="ECO:0000256" key="6">
    <source>
        <dbReference type="ARBA" id="ARBA00022801"/>
    </source>
</evidence>
<dbReference type="PROSITE" id="PS50879">
    <property type="entry name" value="RNASE_H_1"/>
    <property type="match status" value="1"/>
</dbReference>
<protein>
    <submittedName>
        <fullName evidence="11">POL1 protein</fullName>
    </submittedName>
</protein>
<dbReference type="InterPro" id="IPR003308">
    <property type="entry name" value="Integrase_Zn-bd_dom_N"/>
</dbReference>
<dbReference type="InterPro" id="IPR012337">
    <property type="entry name" value="RNaseH-like_sf"/>
</dbReference>
<evidence type="ECO:0000256" key="2">
    <source>
        <dbReference type="ARBA" id="ARBA00022695"/>
    </source>
</evidence>
<evidence type="ECO:0000256" key="3">
    <source>
        <dbReference type="ARBA" id="ARBA00022722"/>
    </source>
</evidence>
<evidence type="ECO:0000259" key="9">
    <source>
        <dbReference type="PROSITE" id="PS50876"/>
    </source>
</evidence>
<accession>A0A7L0AEN3</accession>
<keyword evidence="4" id="KW-0479">Metal-binding</keyword>
<dbReference type="InterPro" id="IPR036397">
    <property type="entry name" value="RNaseH_sf"/>
</dbReference>
<dbReference type="Pfam" id="PF02022">
    <property type="entry name" value="Integrase_Zn"/>
    <property type="match status" value="1"/>
</dbReference>
<evidence type="ECO:0000256" key="5">
    <source>
        <dbReference type="ARBA" id="ARBA00022759"/>
    </source>
</evidence>
<dbReference type="InterPro" id="IPR017856">
    <property type="entry name" value="Integrase-like_N"/>
</dbReference>
<keyword evidence="6" id="KW-0378">Hydrolase</keyword>
<organism evidence="11 12">
    <name type="scientific">Dicrurus megarhynchus</name>
    <dbReference type="NCBI Taxonomy" id="450177"/>
    <lineage>
        <taxon>Eukaryota</taxon>
        <taxon>Metazoa</taxon>
        <taxon>Chordata</taxon>
        <taxon>Craniata</taxon>
        <taxon>Vertebrata</taxon>
        <taxon>Euteleostomi</taxon>
        <taxon>Archelosauria</taxon>
        <taxon>Archosauria</taxon>
        <taxon>Dinosauria</taxon>
        <taxon>Saurischia</taxon>
        <taxon>Theropoda</taxon>
        <taxon>Coelurosauria</taxon>
        <taxon>Aves</taxon>
        <taxon>Neognathae</taxon>
        <taxon>Neoaves</taxon>
        <taxon>Telluraves</taxon>
        <taxon>Australaves</taxon>
        <taxon>Passeriformes</taxon>
        <taxon>Corvoidea</taxon>
        <taxon>Dicruridae</taxon>
        <taxon>Dicrurus</taxon>
    </lineage>
</organism>
<dbReference type="GO" id="GO:0035613">
    <property type="term" value="F:RNA stem-loop binding"/>
    <property type="evidence" value="ECO:0007669"/>
    <property type="project" value="TreeGrafter"/>
</dbReference>
<dbReference type="EMBL" id="VXAD01046995">
    <property type="protein sequence ID" value="NXJ31199.1"/>
    <property type="molecule type" value="Genomic_DNA"/>
</dbReference>
<dbReference type="GO" id="GO:0008270">
    <property type="term" value="F:zinc ion binding"/>
    <property type="evidence" value="ECO:0007669"/>
    <property type="project" value="UniProtKB-KW"/>
</dbReference>
<keyword evidence="1" id="KW-0808">Transferase</keyword>